<evidence type="ECO:0000313" key="17">
    <source>
        <dbReference type="EMBL" id="CAD5123450.1"/>
    </source>
</evidence>
<protein>
    <submittedName>
        <fullName evidence="17">DgyrCDS11796</fullName>
    </submittedName>
</protein>
<evidence type="ECO:0000256" key="9">
    <source>
        <dbReference type="ARBA" id="ARBA00022989"/>
    </source>
</evidence>
<dbReference type="InterPro" id="IPR024862">
    <property type="entry name" value="TRPV"/>
</dbReference>
<dbReference type="PROSITE" id="PS50088">
    <property type="entry name" value="ANK_REPEAT"/>
    <property type="match status" value="3"/>
</dbReference>
<reference evidence="17 18" key="1">
    <citation type="submission" date="2020-08" db="EMBL/GenBank/DDBJ databases">
        <authorList>
            <person name="Hejnol A."/>
        </authorList>
    </citation>
    <scope>NUCLEOTIDE SEQUENCE [LARGE SCALE GENOMIC DNA]</scope>
</reference>
<evidence type="ECO:0000256" key="13">
    <source>
        <dbReference type="PROSITE-ProRule" id="PRU00023"/>
    </source>
</evidence>
<keyword evidence="7" id="KW-0677">Repeat</keyword>
<accession>A0A7I8W6D4</accession>
<dbReference type="SUPFAM" id="SSF48403">
    <property type="entry name" value="Ankyrin repeat"/>
    <property type="match status" value="1"/>
</dbReference>
<keyword evidence="10" id="KW-0406">Ion transport</keyword>
<keyword evidence="13" id="KW-0040">ANK repeat</keyword>
<keyword evidence="5" id="KW-0107">Calcium channel</keyword>
<dbReference type="PANTHER" id="PTHR10582:SF33">
    <property type="entry name" value="TRANSIENT RECEPTOR POTENTIAL CHANNEL PYREXIA"/>
    <property type="match status" value="1"/>
</dbReference>
<dbReference type="AlphaFoldDB" id="A0A7I8W6D4"/>
<keyword evidence="12" id="KW-0407">Ion channel</keyword>
<keyword evidence="6 15" id="KW-0812">Transmembrane</keyword>
<feature type="transmembrane region" description="Helical" evidence="15">
    <location>
        <begin position="685"/>
        <end position="709"/>
    </location>
</feature>
<dbReference type="Pfam" id="PF00520">
    <property type="entry name" value="Ion_trans"/>
    <property type="match status" value="1"/>
</dbReference>
<evidence type="ECO:0000256" key="6">
    <source>
        <dbReference type="ARBA" id="ARBA00022692"/>
    </source>
</evidence>
<evidence type="ECO:0000256" key="10">
    <source>
        <dbReference type="ARBA" id="ARBA00023065"/>
    </source>
</evidence>
<dbReference type="GO" id="GO:0098703">
    <property type="term" value="P:calcium ion import across plasma membrane"/>
    <property type="evidence" value="ECO:0007669"/>
    <property type="project" value="TreeGrafter"/>
</dbReference>
<comment type="caution">
    <text evidence="17">The sequence shown here is derived from an EMBL/GenBank/DDBJ whole genome shotgun (WGS) entry which is preliminary data.</text>
</comment>
<feature type="repeat" description="ANK" evidence="13">
    <location>
        <begin position="171"/>
        <end position="203"/>
    </location>
</feature>
<keyword evidence="9 15" id="KW-1133">Transmembrane helix</keyword>
<feature type="domain" description="Ion transport" evidence="16">
    <location>
        <begin position="520"/>
        <end position="721"/>
    </location>
</feature>
<feature type="transmembrane region" description="Helical" evidence="15">
    <location>
        <begin position="608"/>
        <end position="630"/>
    </location>
</feature>
<dbReference type="Proteomes" id="UP000549394">
    <property type="component" value="Unassembled WGS sequence"/>
</dbReference>
<feature type="transmembrane region" description="Helical" evidence="15">
    <location>
        <begin position="397"/>
        <end position="417"/>
    </location>
</feature>
<dbReference type="InterPro" id="IPR005821">
    <property type="entry name" value="Ion_trans_dom"/>
</dbReference>
<keyword evidence="8" id="KW-0106">Calcium</keyword>
<evidence type="ECO:0000256" key="12">
    <source>
        <dbReference type="ARBA" id="ARBA00023303"/>
    </source>
</evidence>
<dbReference type="SMART" id="SM00248">
    <property type="entry name" value="ANK"/>
    <property type="match status" value="5"/>
</dbReference>
<evidence type="ECO:0000256" key="3">
    <source>
        <dbReference type="ARBA" id="ARBA00022475"/>
    </source>
</evidence>
<keyword evidence="3" id="KW-1003">Cell membrane</keyword>
<keyword evidence="11 15" id="KW-0472">Membrane</keyword>
<gene>
    <name evidence="17" type="ORF">DGYR_LOCUS11129</name>
</gene>
<dbReference type="EMBL" id="CAJFCJ010000019">
    <property type="protein sequence ID" value="CAD5123450.1"/>
    <property type="molecule type" value="Genomic_DNA"/>
</dbReference>
<comment type="subcellular location">
    <subcellularLocation>
        <location evidence="1">Cell membrane</location>
        <topology evidence="1">Multi-pass membrane protein</topology>
    </subcellularLocation>
</comment>
<keyword evidence="2" id="KW-0813">Transport</keyword>
<dbReference type="PROSITE" id="PS50297">
    <property type="entry name" value="ANK_REP_REGION"/>
    <property type="match status" value="3"/>
</dbReference>
<dbReference type="Gene3D" id="1.25.40.20">
    <property type="entry name" value="Ankyrin repeat-containing domain"/>
    <property type="match status" value="2"/>
</dbReference>
<evidence type="ECO:0000256" key="1">
    <source>
        <dbReference type="ARBA" id="ARBA00004651"/>
    </source>
</evidence>
<dbReference type="GO" id="GO:0005886">
    <property type="term" value="C:plasma membrane"/>
    <property type="evidence" value="ECO:0007669"/>
    <property type="project" value="UniProtKB-SubCell"/>
</dbReference>
<evidence type="ECO:0000256" key="5">
    <source>
        <dbReference type="ARBA" id="ARBA00022673"/>
    </source>
</evidence>
<feature type="repeat" description="ANK" evidence="13">
    <location>
        <begin position="272"/>
        <end position="294"/>
    </location>
</feature>
<dbReference type="InterPro" id="IPR036770">
    <property type="entry name" value="Ankyrin_rpt-contain_sf"/>
</dbReference>
<evidence type="ECO:0000256" key="11">
    <source>
        <dbReference type="ARBA" id="ARBA00023136"/>
    </source>
</evidence>
<feature type="transmembrane region" description="Helical" evidence="15">
    <location>
        <begin position="569"/>
        <end position="587"/>
    </location>
</feature>
<feature type="region of interest" description="Disordered" evidence="14">
    <location>
        <begin position="1"/>
        <end position="37"/>
    </location>
</feature>
<dbReference type="Pfam" id="PF12796">
    <property type="entry name" value="Ank_2"/>
    <property type="match status" value="1"/>
</dbReference>
<keyword evidence="18" id="KW-1185">Reference proteome</keyword>
<dbReference type="Pfam" id="PF00023">
    <property type="entry name" value="Ank"/>
    <property type="match status" value="1"/>
</dbReference>
<dbReference type="Gene3D" id="1.10.287.70">
    <property type="match status" value="1"/>
</dbReference>
<evidence type="ECO:0000259" key="16">
    <source>
        <dbReference type="Pfam" id="PF00520"/>
    </source>
</evidence>
<dbReference type="PANTHER" id="PTHR10582">
    <property type="entry name" value="TRANSIENT RECEPTOR POTENTIAL ION CHANNEL PROTEIN"/>
    <property type="match status" value="1"/>
</dbReference>
<dbReference type="OrthoDB" id="194358at2759"/>
<evidence type="ECO:0000256" key="7">
    <source>
        <dbReference type="ARBA" id="ARBA00022737"/>
    </source>
</evidence>
<evidence type="ECO:0000256" key="2">
    <source>
        <dbReference type="ARBA" id="ARBA00022448"/>
    </source>
</evidence>
<evidence type="ECO:0000256" key="4">
    <source>
        <dbReference type="ARBA" id="ARBA00022568"/>
    </source>
</evidence>
<evidence type="ECO:0000256" key="14">
    <source>
        <dbReference type="SAM" id="MobiDB-lite"/>
    </source>
</evidence>
<evidence type="ECO:0000256" key="8">
    <source>
        <dbReference type="ARBA" id="ARBA00022837"/>
    </source>
</evidence>
<dbReference type="GO" id="GO:0005262">
    <property type="term" value="F:calcium channel activity"/>
    <property type="evidence" value="ECO:0007669"/>
    <property type="project" value="UniProtKB-KW"/>
</dbReference>
<name>A0A7I8W6D4_9ANNE</name>
<sequence length="825" mass="95330">MTETEDSKRKKSKNGRKKRSNAKLNVSESDENNKLSDGLEKTFTISPKRKSLTSKANAIVAITNAKTGGNKWQHYTKTRRLVSLDGDKVDRRKTGGQGLVIDLQQDENRSEDAVDGKMRTSEIKYRKGQNRLLIEHFAQASKHPHQNDAVDFDFIEKLLQNGADINCADKYGQTVLHEVARVWHIDVAKFLLENGADIDRGDNYGRTPLHISAAVDYTEMVNFLIMEGANKESLTKGELQTPTHFAARTDSVNSLKALINHGCEYKQKRDYKGRTPLHVAAELDRSETARMLIELDDPAPAGVIDDSGQSAVVLMITKMPPVAKLALDQFHTTDRANRRQFYHLNHLEPKKAGDQLKGHPQTALRVLVAFNQIDLITHRSVERLLEIKWRNFGKKGGLWQIVKAVIFIGIWTAIGLSKDHETRHEYNLKSEWWRIILWILAVAMTLWQVIEEIKEYRSSRKAHLKWKNWREEEVRKDLQFCHPRWPEETAYLNSEIDRLNGINDSEVKTVPEETSSVKTFCYSFVALFRASYFNDPWNIFDWICYVLLTVASITHVVDVIDHTNAISRWHIRIMAIAIILIWIRILKIARAYSVGPFVVMIFKMLTDIFKFVFVYLVFFCPYVFAFWMIFGASKRPEKNINEIHLNRTKSSVSGMKTFDMLIFTLFRITLVDDYDFDGMIGIDKFMTFLLLGSWLALSAIIMLNLIIALMSDTFQRVYDNARANAAMQKAITILNIEEGLTKKKREKFREYIHNYCSPEERFYDDDDIDDGKESLQKVTIQIRQRLDSILDYLNPEMSSYSVNQLTDKNQAVVVIQVLFYKKIER</sequence>
<feature type="transmembrane region" description="Helical" evidence="15">
    <location>
        <begin position="539"/>
        <end position="557"/>
    </location>
</feature>
<evidence type="ECO:0000256" key="15">
    <source>
        <dbReference type="SAM" id="Phobius"/>
    </source>
</evidence>
<dbReference type="InterPro" id="IPR002110">
    <property type="entry name" value="Ankyrin_rpt"/>
</dbReference>
<evidence type="ECO:0000313" key="18">
    <source>
        <dbReference type="Proteomes" id="UP000549394"/>
    </source>
</evidence>
<proteinExistence type="predicted"/>
<keyword evidence="4" id="KW-0109">Calcium transport</keyword>
<organism evidence="17 18">
    <name type="scientific">Dimorphilus gyrociliatus</name>
    <dbReference type="NCBI Taxonomy" id="2664684"/>
    <lineage>
        <taxon>Eukaryota</taxon>
        <taxon>Metazoa</taxon>
        <taxon>Spiralia</taxon>
        <taxon>Lophotrochozoa</taxon>
        <taxon>Annelida</taxon>
        <taxon>Polychaeta</taxon>
        <taxon>Polychaeta incertae sedis</taxon>
        <taxon>Dinophilidae</taxon>
        <taxon>Dimorphilus</taxon>
    </lineage>
</organism>
<feature type="repeat" description="ANK" evidence="13">
    <location>
        <begin position="204"/>
        <end position="236"/>
    </location>
</feature>
<feature type="compositionally biased region" description="Basic residues" evidence="14">
    <location>
        <begin position="9"/>
        <end position="21"/>
    </location>
</feature>
<feature type="transmembrane region" description="Helical" evidence="15">
    <location>
        <begin position="432"/>
        <end position="450"/>
    </location>
</feature>